<accession>A0A4Z1HBA1</accession>
<keyword evidence="2" id="KW-1185">Reference proteome</keyword>
<organism evidence="1 2">
    <name type="scientific">Botryotinia convoluta</name>
    <dbReference type="NCBI Taxonomy" id="54673"/>
    <lineage>
        <taxon>Eukaryota</taxon>
        <taxon>Fungi</taxon>
        <taxon>Dikarya</taxon>
        <taxon>Ascomycota</taxon>
        <taxon>Pezizomycotina</taxon>
        <taxon>Leotiomycetes</taxon>
        <taxon>Helotiales</taxon>
        <taxon>Sclerotiniaceae</taxon>
        <taxon>Botryotinia</taxon>
    </lineage>
</organism>
<gene>
    <name evidence="1" type="ORF">BCON_0344g00110</name>
</gene>
<comment type="caution">
    <text evidence="1">The sequence shown here is derived from an EMBL/GenBank/DDBJ whole genome shotgun (WGS) entry which is preliminary data.</text>
</comment>
<name>A0A4Z1HBA1_9HELO</name>
<dbReference type="EMBL" id="PQXN01000342">
    <property type="protein sequence ID" value="TGO46119.1"/>
    <property type="molecule type" value="Genomic_DNA"/>
</dbReference>
<dbReference type="AlphaFoldDB" id="A0A4Z1HBA1"/>
<dbReference type="Proteomes" id="UP000297527">
    <property type="component" value="Unassembled WGS sequence"/>
</dbReference>
<proteinExistence type="predicted"/>
<protein>
    <submittedName>
        <fullName evidence="1">Uncharacterized protein</fullName>
    </submittedName>
</protein>
<evidence type="ECO:0000313" key="2">
    <source>
        <dbReference type="Proteomes" id="UP000297527"/>
    </source>
</evidence>
<evidence type="ECO:0000313" key="1">
    <source>
        <dbReference type="EMBL" id="TGO46119.1"/>
    </source>
</evidence>
<reference evidence="1 2" key="1">
    <citation type="submission" date="2017-12" db="EMBL/GenBank/DDBJ databases">
        <title>Comparative genomics of Botrytis spp.</title>
        <authorList>
            <person name="Valero-Jimenez C.A."/>
            <person name="Tapia P."/>
            <person name="Veloso J."/>
            <person name="Silva-Moreno E."/>
            <person name="Staats M."/>
            <person name="Valdes J.H."/>
            <person name="Van Kan J.A.L."/>
        </authorList>
    </citation>
    <scope>NUCLEOTIDE SEQUENCE [LARGE SCALE GENOMIC DNA]</scope>
    <source>
        <strain evidence="1 2">MUCL11595</strain>
    </source>
</reference>
<sequence length="70" mass="8096">MVTLSAYLRSTTTTERDTLHNILSYSQNYDHSNTKDTSDERSKRLVARLATRYLRTSITQENTGIQHYNG</sequence>